<dbReference type="EMBL" id="UXAW01000051">
    <property type="protein sequence ID" value="VDC24831.1"/>
    <property type="molecule type" value="Genomic_DNA"/>
</dbReference>
<dbReference type="RefSeq" id="WP_124085727.1">
    <property type="nucleotide sequence ID" value="NZ_UXAW01000051.1"/>
</dbReference>
<keyword evidence="3" id="KW-1185">Reference proteome</keyword>
<evidence type="ECO:0000313" key="2">
    <source>
        <dbReference type="EMBL" id="VDC24831.1"/>
    </source>
</evidence>
<gene>
    <name evidence="2" type="ORF">XINFAN_01308</name>
</gene>
<proteinExistence type="predicted"/>
<protein>
    <recommendedName>
        <fullName evidence="4">Lipoprotein</fullName>
    </recommendedName>
</protein>
<dbReference type="AlphaFoldDB" id="A0A3P5X0T0"/>
<dbReference type="OrthoDB" id="7871221at2"/>
<dbReference type="PROSITE" id="PS51257">
    <property type="entry name" value="PROKAR_LIPOPROTEIN"/>
    <property type="match status" value="1"/>
</dbReference>
<sequence>MTKTLILLPALALLGPVLAACVTTGQDQPVRILRSTADGVVLHGLIDATRSSPPARYDTLAQSECARAGKKAAFMGMEQRSTFGFDVTYRCIGQAEAV</sequence>
<evidence type="ECO:0000256" key="1">
    <source>
        <dbReference type="SAM" id="SignalP"/>
    </source>
</evidence>
<keyword evidence="1" id="KW-0732">Signal</keyword>
<reference evidence="2 3" key="1">
    <citation type="submission" date="2018-11" db="EMBL/GenBank/DDBJ databases">
        <authorList>
            <person name="Criscuolo A."/>
        </authorList>
    </citation>
    <scope>NUCLEOTIDE SEQUENCE [LARGE SCALE GENOMIC DNA]</scope>
    <source>
        <strain evidence="2">ACIP111625</strain>
    </source>
</reference>
<accession>A0A3P5X0T0</accession>
<feature type="signal peptide" evidence="1">
    <location>
        <begin position="1"/>
        <end position="19"/>
    </location>
</feature>
<dbReference type="Proteomes" id="UP000277498">
    <property type="component" value="Unassembled WGS sequence"/>
</dbReference>
<feature type="chain" id="PRO_5018117498" description="Lipoprotein" evidence="1">
    <location>
        <begin position="20"/>
        <end position="98"/>
    </location>
</feature>
<organism evidence="2 3">
    <name type="scientific">Pseudogemmobacter humi</name>
    <dbReference type="NCBI Taxonomy" id="2483812"/>
    <lineage>
        <taxon>Bacteria</taxon>
        <taxon>Pseudomonadati</taxon>
        <taxon>Pseudomonadota</taxon>
        <taxon>Alphaproteobacteria</taxon>
        <taxon>Rhodobacterales</taxon>
        <taxon>Paracoccaceae</taxon>
        <taxon>Pseudogemmobacter</taxon>
    </lineage>
</organism>
<evidence type="ECO:0008006" key="4">
    <source>
        <dbReference type="Google" id="ProtNLM"/>
    </source>
</evidence>
<evidence type="ECO:0000313" key="3">
    <source>
        <dbReference type="Proteomes" id="UP000277498"/>
    </source>
</evidence>
<name>A0A3P5X0T0_9RHOB</name>